<name>A0AAN7LB20_9MYRT</name>
<evidence type="ECO:0000256" key="1">
    <source>
        <dbReference type="ARBA" id="ARBA00006468"/>
    </source>
</evidence>
<dbReference type="InterPro" id="IPR042201">
    <property type="entry name" value="FH2_Formin_sf"/>
</dbReference>
<reference evidence="3 4" key="1">
    <citation type="journal article" date="2023" name="Hortic Res">
        <title>Pangenome of water caltrop reveals structural variations and asymmetric subgenome divergence after allopolyploidization.</title>
        <authorList>
            <person name="Zhang X."/>
            <person name="Chen Y."/>
            <person name="Wang L."/>
            <person name="Yuan Y."/>
            <person name="Fang M."/>
            <person name="Shi L."/>
            <person name="Lu R."/>
            <person name="Comes H.P."/>
            <person name="Ma Y."/>
            <person name="Chen Y."/>
            <person name="Huang G."/>
            <person name="Zhou Y."/>
            <person name="Zheng Z."/>
            <person name="Qiu Y."/>
        </authorList>
    </citation>
    <scope>NUCLEOTIDE SEQUENCE [LARGE SCALE GENOMIC DNA]</scope>
    <source>
        <tissue evidence="3">Roots</tissue>
    </source>
</reference>
<sequence length="101" mass="11582">MLELENLFAASVPASDSGRMPGQHSSNARKQERVQLIDHRQAYNCEIMLSKVKVPLPELMGLVLALEESVLDIDQVENLIKFCPTKKRWNYLRVIMEKKIS</sequence>
<dbReference type="InterPro" id="IPR051144">
    <property type="entry name" value="Formin_homology_domain"/>
</dbReference>
<dbReference type="Proteomes" id="UP001345219">
    <property type="component" value="Chromosome 13"/>
</dbReference>
<dbReference type="PANTHER" id="PTHR45733:SF20">
    <property type="entry name" value="FORMIN-LIKE PROTEIN 13"/>
    <property type="match status" value="1"/>
</dbReference>
<comment type="caution">
    <text evidence="3">The sequence shown here is derived from an EMBL/GenBank/DDBJ whole genome shotgun (WGS) entry which is preliminary data.</text>
</comment>
<feature type="domain" description="FH2" evidence="2">
    <location>
        <begin position="1"/>
        <end position="101"/>
    </location>
</feature>
<dbReference type="EMBL" id="JAXIOK010000001">
    <property type="protein sequence ID" value="KAK4781314.1"/>
    <property type="molecule type" value="Genomic_DNA"/>
</dbReference>
<evidence type="ECO:0000313" key="3">
    <source>
        <dbReference type="EMBL" id="KAK4781314.1"/>
    </source>
</evidence>
<dbReference type="PROSITE" id="PS51444">
    <property type="entry name" value="FH2"/>
    <property type="match status" value="1"/>
</dbReference>
<gene>
    <name evidence="3" type="ORF">SAY87_017420</name>
</gene>
<dbReference type="SUPFAM" id="SSF101447">
    <property type="entry name" value="Formin homology 2 domain (FH2 domain)"/>
    <property type="match status" value="1"/>
</dbReference>
<comment type="similarity">
    <text evidence="1">Belongs to the formin-like family. Class-II subfamily.</text>
</comment>
<dbReference type="PANTHER" id="PTHR45733">
    <property type="entry name" value="FORMIN-J"/>
    <property type="match status" value="1"/>
</dbReference>
<keyword evidence="4" id="KW-1185">Reference proteome</keyword>
<dbReference type="Pfam" id="PF02181">
    <property type="entry name" value="FH2"/>
    <property type="match status" value="1"/>
</dbReference>
<evidence type="ECO:0000259" key="2">
    <source>
        <dbReference type="PROSITE" id="PS51444"/>
    </source>
</evidence>
<dbReference type="Gene3D" id="1.20.58.2220">
    <property type="entry name" value="Formin, FH2 domain"/>
    <property type="match status" value="1"/>
</dbReference>
<dbReference type="AlphaFoldDB" id="A0AAN7LB20"/>
<proteinExistence type="inferred from homology"/>
<evidence type="ECO:0000313" key="4">
    <source>
        <dbReference type="Proteomes" id="UP001345219"/>
    </source>
</evidence>
<protein>
    <recommendedName>
        <fullName evidence="2">FH2 domain-containing protein</fullName>
    </recommendedName>
</protein>
<accession>A0AAN7LB20</accession>
<organism evidence="3 4">
    <name type="scientific">Trapa incisa</name>
    <dbReference type="NCBI Taxonomy" id="236973"/>
    <lineage>
        <taxon>Eukaryota</taxon>
        <taxon>Viridiplantae</taxon>
        <taxon>Streptophyta</taxon>
        <taxon>Embryophyta</taxon>
        <taxon>Tracheophyta</taxon>
        <taxon>Spermatophyta</taxon>
        <taxon>Magnoliopsida</taxon>
        <taxon>eudicotyledons</taxon>
        <taxon>Gunneridae</taxon>
        <taxon>Pentapetalae</taxon>
        <taxon>rosids</taxon>
        <taxon>malvids</taxon>
        <taxon>Myrtales</taxon>
        <taxon>Lythraceae</taxon>
        <taxon>Trapa</taxon>
    </lineage>
</organism>
<dbReference type="InterPro" id="IPR015425">
    <property type="entry name" value="FH2_Formin"/>
</dbReference>